<keyword evidence="1" id="KW-0067">ATP-binding</keyword>
<accession>A0A2H6KD92</accession>
<dbReference type="EMBL" id="BDSA01000002">
    <property type="protein sequence ID" value="GBE60955.1"/>
    <property type="molecule type" value="Genomic_DNA"/>
</dbReference>
<dbReference type="AlphaFoldDB" id="A0A2H6KD92"/>
<proteinExistence type="predicted"/>
<gene>
    <name evidence="1" type="ORF">BOVATA_024480</name>
</gene>
<keyword evidence="1" id="KW-0347">Helicase</keyword>
<keyword evidence="2" id="KW-1185">Reference proteome</keyword>
<sequence length="107" mass="11914">MAFSVVPRGEYPVLCLQCLQLAGVRWGDDRVAEEQIFAGETQNPGIAKHLFTVETSVEEDARHRRLAAGEEDVTFLEETGHMELSGFKGLSHEVARVIRFEDVPSSL</sequence>
<name>A0A2H6KD92_9APIC</name>
<comment type="caution">
    <text evidence="1">The sequence shown here is derived from an EMBL/GenBank/DDBJ whole genome shotgun (WGS) entry which is preliminary data.</text>
</comment>
<dbReference type="GO" id="GO:0004386">
    <property type="term" value="F:helicase activity"/>
    <property type="evidence" value="ECO:0007669"/>
    <property type="project" value="UniProtKB-KW"/>
</dbReference>
<dbReference type="Proteomes" id="UP000236319">
    <property type="component" value="Unassembled WGS sequence"/>
</dbReference>
<reference evidence="1 2" key="1">
    <citation type="journal article" date="2017" name="BMC Genomics">
        <title>Whole-genome assembly of Babesia ovata and comparative genomics between closely related pathogens.</title>
        <authorList>
            <person name="Yamagishi J."/>
            <person name="Asada M."/>
            <person name="Hakimi H."/>
            <person name="Tanaka T.Q."/>
            <person name="Sugimoto C."/>
            <person name="Kawazu S."/>
        </authorList>
    </citation>
    <scope>NUCLEOTIDE SEQUENCE [LARGE SCALE GENOMIC DNA]</scope>
    <source>
        <strain evidence="1 2">Miyake</strain>
    </source>
</reference>
<dbReference type="GeneID" id="39874725"/>
<keyword evidence="1" id="KW-0378">Hydrolase</keyword>
<evidence type="ECO:0000313" key="1">
    <source>
        <dbReference type="EMBL" id="GBE60955.1"/>
    </source>
</evidence>
<keyword evidence="1" id="KW-0547">Nucleotide-binding</keyword>
<organism evidence="1 2">
    <name type="scientific">Babesia ovata</name>
    <dbReference type="NCBI Taxonomy" id="189622"/>
    <lineage>
        <taxon>Eukaryota</taxon>
        <taxon>Sar</taxon>
        <taxon>Alveolata</taxon>
        <taxon>Apicomplexa</taxon>
        <taxon>Aconoidasida</taxon>
        <taxon>Piroplasmida</taxon>
        <taxon>Babesiidae</taxon>
        <taxon>Babesia</taxon>
    </lineage>
</organism>
<evidence type="ECO:0000313" key="2">
    <source>
        <dbReference type="Proteomes" id="UP000236319"/>
    </source>
</evidence>
<dbReference type="VEuPathDB" id="PiroplasmaDB:BOVATA_024480"/>
<dbReference type="RefSeq" id="XP_028867198.1">
    <property type="nucleotide sequence ID" value="XM_029011365.1"/>
</dbReference>
<protein>
    <submittedName>
        <fullName evidence="1">ATP-dependent DNA helicase, putative</fullName>
    </submittedName>
</protein>